<evidence type="ECO:0000259" key="9">
    <source>
        <dbReference type="PROSITE" id="PS50109"/>
    </source>
</evidence>
<keyword evidence="5" id="KW-0547">Nucleotide-binding</keyword>
<evidence type="ECO:0000256" key="3">
    <source>
        <dbReference type="ARBA" id="ARBA00022553"/>
    </source>
</evidence>
<comment type="catalytic activity">
    <reaction evidence="1">
        <text>ATP + protein L-histidine = ADP + protein N-phospho-L-histidine.</text>
        <dbReference type="EC" id="2.7.13.3"/>
    </reaction>
</comment>
<reference evidence="10 11" key="1">
    <citation type="submission" date="2016-10" db="EMBL/GenBank/DDBJ databases">
        <authorList>
            <person name="de Groot N.N."/>
        </authorList>
    </citation>
    <scope>NUCLEOTIDE SEQUENCE [LARGE SCALE GENOMIC DNA]</scope>
    <source>
        <strain evidence="10 11">CGMCC 1.6134</strain>
    </source>
</reference>
<dbReference type="InterPro" id="IPR004358">
    <property type="entry name" value="Sig_transdc_His_kin-like_C"/>
</dbReference>
<keyword evidence="6 10" id="KW-0418">Kinase</keyword>
<evidence type="ECO:0000256" key="4">
    <source>
        <dbReference type="ARBA" id="ARBA00022679"/>
    </source>
</evidence>
<dbReference type="AlphaFoldDB" id="A0A1I4JJR8"/>
<dbReference type="Pfam" id="PF02518">
    <property type="entry name" value="HATPase_c"/>
    <property type="match status" value="1"/>
</dbReference>
<evidence type="ECO:0000313" key="10">
    <source>
        <dbReference type="EMBL" id="SFL66845.1"/>
    </source>
</evidence>
<evidence type="ECO:0000256" key="5">
    <source>
        <dbReference type="ARBA" id="ARBA00022741"/>
    </source>
</evidence>
<evidence type="ECO:0000256" key="8">
    <source>
        <dbReference type="ARBA" id="ARBA00023012"/>
    </source>
</evidence>
<keyword evidence="7" id="KW-0067">ATP-binding</keyword>
<evidence type="ECO:0000256" key="2">
    <source>
        <dbReference type="ARBA" id="ARBA00012438"/>
    </source>
</evidence>
<dbReference type="PANTHER" id="PTHR43065">
    <property type="entry name" value="SENSOR HISTIDINE KINASE"/>
    <property type="match status" value="1"/>
</dbReference>
<dbReference type="SMART" id="SM00388">
    <property type="entry name" value="HisKA"/>
    <property type="match status" value="1"/>
</dbReference>
<keyword evidence="8" id="KW-0902">Two-component regulatory system</keyword>
<dbReference type="OrthoDB" id="9815750at2"/>
<keyword evidence="4" id="KW-0808">Transferase</keyword>
<dbReference type="GO" id="GO:0000155">
    <property type="term" value="F:phosphorelay sensor kinase activity"/>
    <property type="evidence" value="ECO:0007669"/>
    <property type="project" value="InterPro"/>
</dbReference>
<dbReference type="SUPFAM" id="SSF47384">
    <property type="entry name" value="Homodimeric domain of signal transducing histidine kinase"/>
    <property type="match status" value="1"/>
</dbReference>
<dbReference type="InterPro" id="IPR003594">
    <property type="entry name" value="HATPase_dom"/>
</dbReference>
<sequence>MNQSLQTVDTSDFQEKFQALRSDVMELLLSESGMILSVNETAAAFFSEYDSFFRYVPTKRQQQVKYFLEEVKCRGFSEGVPVCHCFQQDKQYIQYNAEWSEGYILLSGRNMSRSRFSVETSELLQQFEHAGAIINADMNIEMYNEAFKNYIHPEPEVGTVSDRKTRYESPLHSTAKLEVAPKLVDEVLEKQKPLELEVKNDQAENWLYLKGIYLADTDSVLLMVYDLTYEKKYHRLLTYQDQMESVSYLSAGVAHELRNPLSVIKGFLQLSSLTESFYKYSDTILSEVERMNEIIDNFLSVARKKVQKEWKVPSDLLDSVIDMMRSECLMQGVLFHYQVEPVEGVIEVNESSFKQIMLNALRNSMDAFPEGRKNNEFSLNSFSRDGHLIIQLKDNGSGIPAHVLENIGKPFFTTKEKGTGVGIPLCKKIMEEHNGTFEVESGPGQGTNINLSFPLYHRE</sequence>
<evidence type="ECO:0000313" key="11">
    <source>
        <dbReference type="Proteomes" id="UP000199668"/>
    </source>
</evidence>
<keyword evidence="3" id="KW-0597">Phosphoprotein</keyword>
<feature type="domain" description="Histidine kinase" evidence="9">
    <location>
        <begin position="252"/>
        <end position="457"/>
    </location>
</feature>
<dbReference type="InterPro" id="IPR005467">
    <property type="entry name" value="His_kinase_dom"/>
</dbReference>
<dbReference type="CDD" id="cd00082">
    <property type="entry name" value="HisKA"/>
    <property type="match status" value="1"/>
</dbReference>
<evidence type="ECO:0000256" key="7">
    <source>
        <dbReference type="ARBA" id="ARBA00022840"/>
    </source>
</evidence>
<dbReference type="SUPFAM" id="SSF55874">
    <property type="entry name" value="ATPase domain of HSP90 chaperone/DNA topoisomerase II/histidine kinase"/>
    <property type="match status" value="1"/>
</dbReference>
<keyword evidence="11" id="KW-1185">Reference proteome</keyword>
<dbReference type="InterPro" id="IPR036890">
    <property type="entry name" value="HATPase_C_sf"/>
</dbReference>
<dbReference type="Pfam" id="PF00512">
    <property type="entry name" value="HisKA"/>
    <property type="match status" value="1"/>
</dbReference>
<evidence type="ECO:0000256" key="6">
    <source>
        <dbReference type="ARBA" id="ARBA00022777"/>
    </source>
</evidence>
<dbReference type="PROSITE" id="PS50109">
    <property type="entry name" value="HIS_KIN"/>
    <property type="match status" value="1"/>
</dbReference>
<accession>A0A1I4JJR8</accession>
<dbReference type="InterPro" id="IPR003661">
    <property type="entry name" value="HisK_dim/P_dom"/>
</dbReference>
<dbReference type="EMBL" id="FOTY01000003">
    <property type="protein sequence ID" value="SFL66845.1"/>
    <property type="molecule type" value="Genomic_DNA"/>
</dbReference>
<dbReference type="PANTHER" id="PTHR43065:SF34">
    <property type="entry name" value="SPORULATION KINASE A"/>
    <property type="match status" value="1"/>
</dbReference>
<organism evidence="10 11">
    <name type="scientific">Salibacterium qingdaonense</name>
    <dbReference type="NCBI Taxonomy" id="266892"/>
    <lineage>
        <taxon>Bacteria</taxon>
        <taxon>Bacillati</taxon>
        <taxon>Bacillota</taxon>
        <taxon>Bacilli</taxon>
        <taxon>Bacillales</taxon>
        <taxon>Bacillaceae</taxon>
    </lineage>
</organism>
<protein>
    <recommendedName>
        <fullName evidence="2">histidine kinase</fullName>
        <ecNumber evidence="2">2.7.13.3</ecNumber>
    </recommendedName>
</protein>
<dbReference type="STRING" id="266892.SAMN04488054_103202"/>
<dbReference type="SMART" id="SM00387">
    <property type="entry name" value="HATPase_c"/>
    <property type="match status" value="1"/>
</dbReference>
<dbReference type="InterPro" id="IPR036097">
    <property type="entry name" value="HisK_dim/P_sf"/>
</dbReference>
<dbReference type="Gene3D" id="1.10.287.130">
    <property type="match status" value="1"/>
</dbReference>
<dbReference type="GO" id="GO:0005524">
    <property type="term" value="F:ATP binding"/>
    <property type="evidence" value="ECO:0007669"/>
    <property type="project" value="UniProtKB-KW"/>
</dbReference>
<dbReference type="Gene3D" id="3.30.565.10">
    <property type="entry name" value="Histidine kinase-like ATPase, C-terminal domain"/>
    <property type="match status" value="1"/>
</dbReference>
<proteinExistence type="predicted"/>
<dbReference type="Proteomes" id="UP000199668">
    <property type="component" value="Unassembled WGS sequence"/>
</dbReference>
<gene>
    <name evidence="10" type="ORF">SAMN04488054_103202</name>
</gene>
<dbReference type="EC" id="2.7.13.3" evidence="2"/>
<name>A0A1I4JJR8_9BACI</name>
<dbReference type="PRINTS" id="PR00344">
    <property type="entry name" value="BCTRLSENSOR"/>
</dbReference>
<evidence type="ECO:0000256" key="1">
    <source>
        <dbReference type="ARBA" id="ARBA00000085"/>
    </source>
</evidence>
<dbReference type="RefSeq" id="WP_090925759.1">
    <property type="nucleotide sequence ID" value="NZ_FOTY01000003.1"/>
</dbReference>